<reference evidence="2" key="1">
    <citation type="submission" date="2016-10" db="EMBL/GenBank/DDBJ databases">
        <authorList>
            <person name="Varghese N."/>
            <person name="Submissions S."/>
        </authorList>
    </citation>
    <scope>NUCLEOTIDE SEQUENCE [LARGE SCALE GENOMIC DNA]</scope>
    <source>
        <strain evidence="2">FP5</strain>
    </source>
</reference>
<dbReference type="AlphaFoldDB" id="A0A1I2Q5Q9"/>
<organism evidence="1 2">
    <name type="scientific">Halobacillus alkaliphilus</name>
    <dbReference type="NCBI Taxonomy" id="396056"/>
    <lineage>
        <taxon>Bacteria</taxon>
        <taxon>Bacillati</taxon>
        <taxon>Bacillota</taxon>
        <taxon>Bacilli</taxon>
        <taxon>Bacillales</taxon>
        <taxon>Bacillaceae</taxon>
        <taxon>Halobacillus</taxon>
    </lineage>
</organism>
<evidence type="ECO:0000313" key="2">
    <source>
        <dbReference type="Proteomes" id="UP000198897"/>
    </source>
</evidence>
<accession>A0A1I2Q5Q9</accession>
<keyword evidence="2" id="KW-1185">Reference proteome</keyword>
<dbReference type="Pfam" id="PF10094">
    <property type="entry name" value="DUF2332"/>
    <property type="match status" value="1"/>
</dbReference>
<dbReference type="InterPro" id="IPR011200">
    <property type="entry name" value="UCP012608"/>
</dbReference>
<evidence type="ECO:0000313" key="1">
    <source>
        <dbReference type="EMBL" id="SFG23825.1"/>
    </source>
</evidence>
<dbReference type="PIRSF" id="PIRSF012608">
    <property type="entry name" value="UCP012608"/>
    <property type="match status" value="1"/>
</dbReference>
<proteinExistence type="predicted"/>
<sequence>MIKRKAQFKLWIALFFYILTGGMRILNSKLVSIYRTFAQEECRGVSRLYEVLARNIAEDEEVLKLSEKAKEGQPVPNLLFGAVHYLLLQGRPHKLKHFYRSMTDQPKDPENSFPCFKNFCRLYSKEIESLLQTKLVQTNEVRRCTYLYPVFCEVYRLTKNPLAMIELGTSAGLQLLWDQYSYVYEGEEVYGNRNSSLLLSSEVRTVTAPFLLKTSPPAGKRIGVDLNVSDLTNEEEYLWLKALIWPEHNERRLLFERAALHYVKNPPQLVEGNAVELLEDLVATVPENETLCIFHTHVANQLSHSMKKDLLYKIRQIGKRRNVFHIYNNMDDQKLHVDAIINQKEQRHTIGQIDGHGRWFEWQPPLIRFD</sequence>
<evidence type="ECO:0008006" key="3">
    <source>
        <dbReference type="Google" id="ProtNLM"/>
    </source>
</evidence>
<dbReference type="Proteomes" id="UP000198897">
    <property type="component" value="Unassembled WGS sequence"/>
</dbReference>
<gene>
    <name evidence="1" type="ORF">SAMN05216353_12945</name>
</gene>
<name>A0A1I2Q5Q9_9BACI</name>
<protein>
    <recommendedName>
        <fullName evidence="3">DUF2332 domain-containing protein</fullName>
    </recommendedName>
</protein>
<dbReference type="EMBL" id="FOOG01000029">
    <property type="protein sequence ID" value="SFG23825.1"/>
    <property type="molecule type" value="Genomic_DNA"/>
</dbReference>